<keyword evidence="6" id="KW-1185">Reference proteome</keyword>
<evidence type="ECO:0000259" key="4">
    <source>
        <dbReference type="PROSITE" id="PS50887"/>
    </source>
</evidence>
<name>A0ABW9YN18_9GAMM</name>
<proteinExistence type="predicted"/>
<evidence type="ECO:0000313" key="5">
    <source>
        <dbReference type="EMBL" id="NBI54775.1"/>
    </source>
</evidence>
<dbReference type="Gene3D" id="3.40.50.2300">
    <property type="match status" value="2"/>
</dbReference>
<gene>
    <name evidence="5" type="ORF">EIZ48_19855</name>
</gene>
<keyword evidence="3" id="KW-1133">Transmembrane helix</keyword>
<dbReference type="SUPFAM" id="SSF55073">
    <property type="entry name" value="Nucleotide cyclase"/>
    <property type="match status" value="1"/>
</dbReference>
<sequence length="569" mass="64762">MAVKLILFILFSLPLLAWSKEEPIVLLVNSYHPQYQWTTQQTQGIKDVLRDTVHAENLHIEYMDERRFVDDQVYHTKLIELLKHKYQVYEPDLIMTTDDHAYNFILENGKDLFPGKPVVYSGVNVPNTELMVHHDSIIGIVEGMEIEGNLDLILQLQPRTKQIIMLSDTTGLGLNMGKRAREIKAQWQADPHKKHVTLEVWDQFSLPELYQRAENAEFNSVFLMLAIHKDKLGTYFSYEHHLPILTRKSKVPVYGMWGTIIIGYGGTGGLMNNPYEHGKSAAKIAIKILDGVPLKNIKVPDKANYSPSFDYHQLIRFGIDLSRLPAQSTIINRPVSLYDEHAKLINSTIALFIFMLIVISILTINIKRRITAQRRLHQFNLELESIVRQRTKDLDERNKELQAASKILRAHAYSDELTGLPNRRAASREIVAHIKRYNMDYQPLAVAILDIDLFKSINDTYGHQAGDEVLCAVGETLKETLRPNDRVYRWGGEEFLIVLPDTLADYSVIVCQRLTQNISQLNISNIGTITASIGVTNFASGDSFETILQRADTALYTAKNSGRNQVVAS</sequence>
<dbReference type="Pfam" id="PF00990">
    <property type="entry name" value="GGDEF"/>
    <property type="match status" value="1"/>
</dbReference>
<dbReference type="Proteomes" id="UP000738517">
    <property type="component" value="Unassembled WGS sequence"/>
</dbReference>
<dbReference type="SMART" id="SM00267">
    <property type="entry name" value="GGDEF"/>
    <property type="match status" value="1"/>
</dbReference>
<organism evidence="5 6">
    <name type="scientific">Photobacterium alginatilyticum</name>
    <dbReference type="NCBI Taxonomy" id="1775171"/>
    <lineage>
        <taxon>Bacteria</taxon>
        <taxon>Pseudomonadati</taxon>
        <taxon>Pseudomonadota</taxon>
        <taxon>Gammaproteobacteria</taxon>
        <taxon>Vibrionales</taxon>
        <taxon>Vibrionaceae</taxon>
        <taxon>Photobacterium</taxon>
    </lineage>
</organism>
<dbReference type="CDD" id="cd01949">
    <property type="entry name" value="GGDEF"/>
    <property type="match status" value="1"/>
</dbReference>
<dbReference type="NCBIfam" id="TIGR00254">
    <property type="entry name" value="GGDEF"/>
    <property type="match status" value="1"/>
</dbReference>
<dbReference type="EMBL" id="RSEJ01000023">
    <property type="protein sequence ID" value="NBI54775.1"/>
    <property type="molecule type" value="Genomic_DNA"/>
</dbReference>
<evidence type="ECO:0000256" key="1">
    <source>
        <dbReference type="ARBA" id="ARBA00012528"/>
    </source>
</evidence>
<feature type="transmembrane region" description="Helical" evidence="3">
    <location>
        <begin position="344"/>
        <end position="366"/>
    </location>
</feature>
<dbReference type="Gene3D" id="3.30.70.270">
    <property type="match status" value="1"/>
</dbReference>
<reference evidence="5 6" key="1">
    <citation type="journal article" date="2017" name="Int. J. Syst. Evol. Microbiol.">
        <title>Photobacterium alginatilyticum sp. nov., a marine bacterium isolated from bottom seawater.</title>
        <authorList>
            <person name="Wang X."/>
            <person name="Wang Y."/>
            <person name="Yang X."/>
            <person name="Sun H."/>
            <person name="Li B."/>
            <person name="Zhang X.H."/>
        </authorList>
    </citation>
    <scope>NUCLEOTIDE SEQUENCE [LARGE SCALE GENOMIC DNA]</scope>
    <source>
        <strain evidence="5 6">P03D4</strain>
    </source>
</reference>
<protein>
    <recommendedName>
        <fullName evidence="1">diguanylate cyclase</fullName>
        <ecNumber evidence="1">2.7.7.65</ecNumber>
    </recommendedName>
</protein>
<dbReference type="RefSeq" id="WP_160655237.1">
    <property type="nucleotide sequence ID" value="NZ_RSEJ01000023.1"/>
</dbReference>
<evidence type="ECO:0000256" key="3">
    <source>
        <dbReference type="SAM" id="Phobius"/>
    </source>
</evidence>
<dbReference type="InterPro" id="IPR029787">
    <property type="entry name" value="Nucleotide_cyclase"/>
</dbReference>
<evidence type="ECO:0000313" key="6">
    <source>
        <dbReference type="Proteomes" id="UP000738517"/>
    </source>
</evidence>
<dbReference type="InterPro" id="IPR050469">
    <property type="entry name" value="Diguanylate_Cyclase"/>
</dbReference>
<feature type="domain" description="GGDEF" evidence="4">
    <location>
        <begin position="442"/>
        <end position="569"/>
    </location>
</feature>
<comment type="caution">
    <text evidence="5">The sequence shown here is derived from an EMBL/GenBank/DDBJ whole genome shotgun (WGS) entry which is preliminary data.</text>
</comment>
<dbReference type="InterPro" id="IPR043128">
    <property type="entry name" value="Rev_trsase/Diguanyl_cyclase"/>
</dbReference>
<keyword evidence="3" id="KW-0812">Transmembrane</keyword>
<keyword evidence="3" id="KW-0472">Membrane</keyword>
<evidence type="ECO:0000256" key="2">
    <source>
        <dbReference type="ARBA" id="ARBA00034247"/>
    </source>
</evidence>
<dbReference type="PANTHER" id="PTHR45138:SF9">
    <property type="entry name" value="DIGUANYLATE CYCLASE DGCM-RELATED"/>
    <property type="match status" value="1"/>
</dbReference>
<dbReference type="InterPro" id="IPR000160">
    <property type="entry name" value="GGDEF_dom"/>
</dbReference>
<dbReference type="EC" id="2.7.7.65" evidence="1"/>
<accession>A0ABW9YN18</accession>
<comment type="catalytic activity">
    <reaction evidence="2">
        <text>2 GTP = 3',3'-c-di-GMP + 2 diphosphate</text>
        <dbReference type="Rhea" id="RHEA:24898"/>
        <dbReference type="ChEBI" id="CHEBI:33019"/>
        <dbReference type="ChEBI" id="CHEBI:37565"/>
        <dbReference type="ChEBI" id="CHEBI:58805"/>
        <dbReference type="EC" id="2.7.7.65"/>
    </reaction>
</comment>
<dbReference type="PROSITE" id="PS50887">
    <property type="entry name" value="GGDEF"/>
    <property type="match status" value="1"/>
</dbReference>
<dbReference type="PANTHER" id="PTHR45138">
    <property type="entry name" value="REGULATORY COMPONENTS OF SENSORY TRANSDUCTION SYSTEM"/>
    <property type="match status" value="1"/>
</dbReference>